<dbReference type="Pfam" id="PF07751">
    <property type="entry name" value="Abi_2"/>
    <property type="match status" value="1"/>
</dbReference>
<sequence>MAQLKQPLDYEAQIERLKTFHKLEITDHQEALEILQSINYYRLSGYGIGLNDVNRDEYLPGVSLKDLYDLYQFDSILKNNLFHVIEQIEIGLRTKISYCLAIKYQADGYYNCKNFSQKLNKNGYLVHKQIMDSFKKEWKRNRNLPFVRHHLDKYNNKFPIWVAVELFTFGNLSSLYSIMLSKDKKEVAKQYHCSPNDLGVWIQSLVEVRNICAHYGRLYNLPLSVKPPLPKDLQKYYQRLTKIFPVIIAIKLILQSNTQWDSFFNSLKELLKKYENVVRLSFIGFPTNWEDILSKKIENN</sequence>
<dbReference type="RefSeq" id="WP_078929542.1">
    <property type="nucleotide sequence ID" value="NZ_FUXX01000064.1"/>
</dbReference>
<dbReference type="InterPro" id="IPR017034">
    <property type="entry name" value="Abi_system_AbiD/AbiF"/>
</dbReference>
<dbReference type="AlphaFoldDB" id="A0A1T4VYA5"/>
<accession>A0A1T4VYA5</accession>
<dbReference type="Proteomes" id="UP000242432">
    <property type="component" value="Unassembled WGS sequence"/>
</dbReference>
<organism evidence="1 2">
    <name type="scientific">Succinivibrio dextrinosolvens DSM 3072</name>
    <dbReference type="NCBI Taxonomy" id="1123324"/>
    <lineage>
        <taxon>Bacteria</taxon>
        <taxon>Pseudomonadati</taxon>
        <taxon>Pseudomonadota</taxon>
        <taxon>Gammaproteobacteria</taxon>
        <taxon>Aeromonadales</taxon>
        <taxon>Succinivibrionaceae</taxon>
        <taxon>Succinivibrio</taxon>
    </lineage>
</organism>
<evidence type="ECO:0000313" key="2">
    <source>
        <dbReference type="Proteomes" id="UP000242432"/>
    </source>
</evidence>
<dbReference type="EMBL" id="FUXX01000064">
    <property type="protein sequence ID" value="SKA69879.1"/>
    <property type="molecule type" value="Genomic_DNA"/>
</dbReference>
<protein>
    <submittedName>
        <fullName evidence="1">Abortive infection bacteriophage resistance protein</fullName>
    </submittedName>
</protein>
<gene>
    <name evidence="1" type="ORF">SAMN02745213_02265</name>
</gene>
<proteinExistence type="predicted"/>
<dbReference type="InterPro" id="IPR011664">
    <property type="entry name" value="Abi_system_AbiD/AbiF-like"/>
</dbReference>
<evidence type="ECO:0000313" key="1">
    <source>
        <dbReference type="EMBL" id="SKA69879.1"/>
    </source>
</evidence>
<keyword evidence="2" id="KW-1185">Reference proteome</keyword>
<dbReference type="PIRSF" id="PIRSF034934">
    <property type="entry name" value="AbiF_AbiD"/>
    <property type="match status" value="1"/>
</dbReference>
<name>A0A1T4VYA5_9GAMM</name>
<reference evidence="2" key="1">
    <citation type="submission" date="2017-02" db="EMBL/GenBank/DDBJ databases">
        <authorList>
            <person name="Varghese N."/>
            <person name="Submissions S."/>
        </authorList>
    </citation>
    <scope>NUCLEOTIDE SEQUENCE [LARGE SCALE GENOMIC DNA]</scope>
    <source>
        <strain evidence="2">DSM 3072</strain>
    </source>
</reference>